<evidence type="ECO:0000256" key="3">
    <source>
        <dbReference type="ARBA" id="ARBA00023163"/>
    </source>
</evidence>
<dbReference type="Gene3D" id="1.10.10.10">
    <property type="entry name" value="Winged helix-like DNA-binding domain superfamily/Winged helix DNA-binding domain"/>
    <property type="match status" value="1"/>
</dbReference>
<dbReference type="CDD" id="cd06170">
    <property type="entry name" value="LuxR_C_like"/>
    <property type="match status" value="1"/>
</dbReference>
<dbReference type="AlphaFoldDB" id="A0A6M8UI87"/>
<evidence type="ECO:0000256" key="2">
    <source>
        <dbReference type="ARBA" id="ARBA00023125"/>
    </source>
</evidence>
<dbReference type="PANTHER" id="PTHR44688:SF16">
    <property type="entry name" value="DNA-BINDING TRANSCRIPTIONAL ACTIVATOR DEVR_DOSR"/>
    <property type="match status" value="1"/>
</dbReference>
<dbReference type="Pfam" id="PF00196">
    <property type="entry name" value="GerE"/>
    <property type="match status" value="1"/>
</dbReference>
<gene>
    <name evidence="5" type="ORF">PMPD1_3707</name>
</gene>
<keyword evidence="1" id="KW-0805">Transcription regulation</keyword>
<dbReference type="InterPro" id="IPR016032">
    <property type="entry name" value="Sig_transdc_resp-reg_C-effctor"/>
</dbReference>
<dbReference type="GO" id="GO:0006355">
    <property type="term" value="P:regulation of DNA-templated transcription"/>
    <property type="evidence" value="ECO:0007669"/>
    <property type="project" value="InterPro"/>
</dbReference>
<evidence type="ECO:0000313" key="6">
    <source>
        <dbReference type="Proteomes" id="UP000505325"/>
    </source>
</evidence>
<keyword evidence="2" id="KW-0238">DNA-binding</keyword>
<evidence type="ECO:0000259" key="4">
    <source>
        <dbReference type="PROSITE" id="PS50043"/>
    </source>
</evidence>
<accession>A0A6M8UI87</accession>
<dbReference type="EMBL" id="CP054212">
    <property type="protein sequence ID" value="QKJ88621.1"/>
    <property type="molecule type" value="Genomic_DNA"/>
</dbReference>
<dbReference type="InterPro" id="IPR036388">
    <property type="entry name" value="WH-like_DNA-bd_sf"/>
</dbReference>
<reference evidence="5 6" key="1">
    <citation type="submission" date="2020-06" db="EMBL/GenBank/DDBJ databases">
        <title>Genome sequence of Paramixta manurensis strain PD-1.</title>
        <authorList>
            <person name="Lee C.W."/>
            <person name="Kim J."/>
        </authorList>
    </citation>
    <scope>NUCLEOTIDE SEQUENCE [LARGE SCALE GENOMIC DNA]</scope>
    <source>
        <strain evidence="5 6">PD-1</strain>
    </source>
</reference>
<dbReference type="GO" id="GO:0003677">
    <property type="term" value="F:DNA binding"/>
    <property type="evidence" value="ECO:0007669"/>
    <property type="project" value="UniProtKB-KW"/>
</dbReference>
<keyword evidence="3" id="KW-0804">Transcription</keyword>
<protein>
    <submittedName>
        <fullName evidence="5">LuxR family transcriptional regulator</fullName>
    </submittedName>
</protein>
<organism evidence="5 6">
    <name type="scientific">Paramixta manurensis</name>
    <dbReference type="NCBI Taxonomy" id="2740817"/>
    <lineage>
        <taxon>Bacteria</taxon>
        <taxon>Pseudomonadati</taxon>
        <taxon>Pseudomonadota</taxon>
        <taxon>Gammaproteobacteria</taxon>
        <taxon>Enterobacterales</taxon>
        <taxon>Erwiniaceae</taxon>
        <taxon>Paramixta</taxon>
    </lineage>
</organism>
<proteinExistence type="predicted"/>
<dbReference type="PRINTS" id="PR00038">
    <property type="entry name" value="HTHLUXR"/>
</dbReference>
<dbReference type="PANTHER" id="PTHR44688">
    <property type="entry name" value="DNA-BINDING TRANSCRIPTIONAL ACTIVATOR DEVR_DOSR"/>
    <property type="match status" value="1"/>
</dbReference>
<evidence type="ECO:0000313" key="5">
    <source>
        <dbReference type="EMBL" id="QKJ88621.1"/>
    </source>
</evidence>
<sequence>MQGCSYILLSKDLYLHSGLDNIAQSLSLIKVDDDPLVSPASGANGRLIFFIDSRFPRHFIDLWAHIYNAIYAQMYPVLINLSTGSTTPSGRARRFLIDAHQEMGIFKGEISRIYDAILHSVDTVALSDFNDVQLTPREKYVLYLSMKGLSVHRIAEIYQCSEKAVYSHRNNIVKKFGFNNFNKLYGYLLRNKMLYSLIKSNKPYV</sequence>
<feature type="domain" description="HTH luxR-type" evidence="4">
    <location>
        <begin position="127"/>
        <end position="192"/>
    </location>
</feature>
<dbReference type="SMART" id="SM00421">
    <property type="entry name" value="HTH_LUXR"/>
    <property type="match status" value="1"/>
</dbReference>
<keyword evidence="6" id="KW-1185">Reference proteome</keyword>
<dbReference type="Proteomes" id="UP000505325">
    <property type="component" value="Chromosome"/>
</dbReference>
<dbReference type="SUPFAM" id="SSF46894">
    <property type="entry name" value="C-terminal effector domain of the bipartite response regulators"/>
    <property type="match status" value="1"/>
</dbReference>
<evidence type="ECO:0000256" key="1">
    <source>
        <dbReference type="ARBA" id="ARBA00023015"/>
    </source>
</evidence>
<dbReference type="PROSITE" id="PS50043">
    <property type="entry name" value="HTH_LUXR_2"/>
    <property type="match status" value="1"/>
</dbReference>
<name>A0A6M8UI87_9GAMM</name>
<dbReference type="InterPro" id="IPR000792">
    <property type="entry name" value="Tscrpt_reg_LuxR_C"/>
</dbReference>
<dbReference type="KEGG" id="pmak:PMPD1_3707"/>